<dbReference type="EMBL" id="CADEPI010000247">
    <property type="protein sequence ID" value="CAB3381812.1"/>
    <property type="molecule type" value="Genomic_DNA"/>
</dbReference>
<organism evidence="3 4">
    <name type="scientific">Cloeon dipterum</name>
    <dbReference type="NCBI Taxonomy" id="197152"/>
    <lineage>
        <taxon>Eukaryota</taxon>
        <taxon>Metazoa</taxon>
        <taxon>Ecdysozoa</taxon>
        <taxon>Arthropoda</taxon>
        <taxon>Hexapoda</taxon>
        <taxon>Insecta</taxon>
        <taxon>Pterygota</taxon>
        <taxon>Palaeoptera</taxon>
        <taxon>Ephemeroptera</taxon>
        <taxon>Pisciforma</taxon>
        <taxon>Baetidae</taxon>
        <taxon>Cloeon</taxon>
    </lineage>
</organism>
<accession>A0A8S1DLB4</accession>
<proteinExistence type="predicted"/>
<reference evidence="3 4" key="1">
    <citation type="submission" date="2020-04" db="EMBL/GenBank/DDBJ databases">
        <authorList>
            <person name="Alioto T."/>
            <person name="Alioto T."/>
            <person name="Gomez Garrido J."/>
        </authorList>
    </citation>
    <scope>NUCLEOTIDE SEQUENCE [LARGE SCALE GENOMIC DNA]</scope>
</reference>
<feature type="signal peptide" evidence="2">
    <location>
        <begin position="1"/>
        <end position="21"/>
    </location>
</feature>
<dbReference type="OrthoDB" id="6425203at2759"/>
<evidence type="ECO:0000256" key="2">
    <source>
        <dbReference type="SAM" id="SignalP"/>
    </source>
</evidence>
<sequence>MAGFWCHKVLLCSTLVALAACAPRPKEDVRKLDVEVPSDPEADSQQVFPSFALPLAHHQQQQQRPVAVDSGAQPELIPDSQHYYPSFSSIFSGHPLGHSRPAIFDDPPSNHRARHIPYALQQANSFDAFASSNKNKFPSSSPSSKEVPSGPAASAGGSSSSSSSSDQSVLGSGNFGVIKGGTFYEDDYDSGSSNDDFFYYGGGRPSYSYNYRPTHQSASSDDFFANFRDFADITAPKQGSFSELHVVYANKNGTLMDPEEPAASNGAPRNIFEQLQQLDKKKPAKKVSKSKAKLAKFKQQEASKDEWKKLKLQQSPKDYMYQEPLLALS</sequence>
<feature type="region of interest" description="Disordered" evidence="1">
    <location>
        <begin position="131"/>
        <end position="169"/>
    </location>
</feature>
<comment type="caution">
    <text evidence="3">The sequence shown here is derived from an EMBL/GenBank/DDBJ whole genome shotgun (WGS) entry which is preliminary data.</text>
</comment>
<dbReference type="Proteomes" id="UP000494165">
    <property type="component" value="Unassembled WGS sequence"/>
</dbReference>
<evidence type="ECO:0000313" key="4">
    <source>
        <dbReference type="Proteomes" id="UP000494165"/>
    </source>
</evidence>
<feature type="region of interest" description="Disordered" evidence="1">
    <location>
        <begin position="276"/>
        <end position="297"/>
    </location>
</feature>
<feature type="compositionally biased region" description="Basic residues" evidence="1">
    <location>
        <begin position="282"/>
        <end position="296"/>
    </location>
</feature>
<dbReference type="AlphaFoldDB" id="A0A8S1DLB4"/>
<name>A0A8S1DLB4_9INSE</name>
<evidence type="ECO:0000313" key="3">
    <source>
        <dbReference type="EMBL" id="CAB3381812.1"/>
    </source>
</evidence>
<gene>
    <name evidence="3" type="ORF">CLODIP_2_CD01213</name>
</gene>
<feature type="chain" id="PRO_5035732037" evidence="2">
    <location>
        <begin position="22"/>
        <end position="329"/>
    </location>
</feature>
<keyword evidence="2" id="KW-0732">Signal</keyword>
<evidence type="ECO:0000256" key="1">
    <source>
        <dbReference type="SAM" id="MobiDB-lite"/>
    </source>
</evidence>
<keyword evidence="4" id="KW-1185">Reference proteome</keyword>
<feature type="compositionally biased region" description="Low complexity" evidence="1">
    <location>
        <begin position="131"/>
        <end position="165"/>
    </location>
</feature>
<protein>
    <submittedName>
        <fullName evidence="3">Uncharacterized protein</fullName>
    </submittedName>
</protein>